<dbReference type="Gene3D" id="3.40.50.12090">
    <property type="match status" value="2"/>
</dbReference>
<dbReference type="PANTHER" id="PTHR30032:SF8">
    <property type="entry name" value="GERMINATION-SPECIFIC N-ACETYLMURAMOYL-L-ALANINE AMIDASE"/>
    <property type="match status" value="1"/>
</dbReference>
<organism evidence="1 2">
    <name type="scientific">Leifsonia shinshuensis</name>
    <dbReference type="NCBI Taxonomy" id="150026"/>
    <lineage>
        <taxon>Bacteria</taxon>
        <taxon>Bacillati</taxon>
        <taxon>Actinomycetota</taxon>
        <taxon>Actinomycetes</taxon>
        <taxon>Micrococcales</taxon>
        <taxon>Microbacteriaceae</taxon>
        <taxon>Leifsonia</taxon>
    </lineage>
</organism>
<dbReference type="InterPro" id="IPR051922">
    <property type="entry name" value="Bact_Sporulation_Assoc"/>
</dbReference>
<dbReference type="RefSeq" id="WP_179607637.1">
    <property type="nucleotide sequence ID" value="NZ_BAABEH010000001.1"/>
</dbReference>
<name>A0A853CYT9_9MICO</name>
<dbReference type="AlphaFoldDB" id="A0A853CYT9"/>
<dbReference type="PANTHER" id="PTHR30032">
    <property type="entry name" value="N-ACETYLMURAMOYL-L-ALANINE AMIDASE-RELATED"/>
    <property type="match status" value="1"/>
</dbReference>
<dbReference type="EMBL" id="JACCFL010000001">
    <property type="protein sequence ID" value="NYJ25073.1"/>
    <property type="molecule type" value="Genomic_DNA"/>
</dbReference>
<sequence length="696" mass="70998">MTVRGSVRPLVAAVAVLAVLVTGVIVGAAAPAPATAAPVGGPVKAAVASSFDPGYIISDYNFYAGQALSVSTIQTFLNSKVSSCRAGYTCLKDYAVSTTSRAGDAMCGPYTGAANETAATIVYKVGVACGISQKVLLVLLEKEQSLVTDDWPTTGQYMKATGYACPDTSACDTQYYGFYNQVYMAAWQYKRYGNPPGTSNAFTWFPVGQTTAVRYSPDATCGSSPVFIRNAATAALYYYTPYQPNAAALANLYGTGDACSAYGNRNFWRLYTDWFGPTNASVPPIGNYESAALGSTTFTVAGWAIDQSVMNAVASVQITWNTPAGVSTTTVAANGTRPDVGNAYPSAGAAHGFSASVPRSGDGQYSACVTALALPQNPAGNADFGCRTVFFSTAAGGTPATSRLQGSDRFTTSTVISQAAYPTPGVPVVYIASGIDFPDAISAAPAAAAQKGPLLLSMPGGLPAATLAEVKRLAPKKIVVVGGTSSITDGVYATLAGIQPNIVRVAGGDRFETSRALAAYAFPAAKGAYFASGLAFPDALSAASAAAATNQPVILVTGYGAADAPTSSYVTTAKLTSATIVGGVNAIAPAFDTSLQAIGAAPTRVGGGDRYDTSHIVNSRAFPTASTVYIASGIDFPDALSGSTIAGGTKSPLFITPGWCLPRAIGNDIVTMRSTKVVFIGGTTALAPDVAAFKPC</sequence>
<protein>
    <submittedName>
        <fullName evidence="1">Putative cell wall-binding protein</fullName>
    </submittedName>
</protein>
<proteinExistence type="predicted"/>
<evidence type="ECO:0000313" key="2">
    <source>
        <dbReference type="Proteomes" id="UP000578352"/>
    </source>
</evidence>
<reference evidence="1 2" key="1">
    <citation type="submission" date="2020-07" db="EMBL/GenBank/DDBJ databases">
        <title>Sequencing the genomes of 1000 actinobacteria strains.</title>
        <authorList>
            <person name="Klenk H.-P."/>
        </authorList>
    </citation>
    <scope>NUCLEOTIDE SEQUENCE [LARGE SCALE GENOMIC DNA]</scope>
    <source>
        <strain evidence="1 2">DSM 15165</strain>
    </source>
</reference>
<gene>
    <name evidence="1" type="ORF">HNR13_003360</name>
</gene>
<comment type="caution">
    <text evidence="1">The sequence shown here is derived from an EMBL/GenBank/DDBJ whole genome shotgun (WGS) entry which is preliminary data.</text>
</comment>
<dbReference type="InterPro" id="IPR007253">
    <property type="entry name" value="Cell_wall-bd_2"/>
</dbReference>
<evidence type="ECO:0000313" key="1">
    <source>
        <dbReference type="EMBL" id="NYJ25073.1"/>
    </source>
</evidence>
<dbReference type="Proteomes" id="UP000578352">
    <property type="component" value="Unassembled WGS sequence"/>
</dbReference>
<accession>A0A853CYT9</accession>
<dbReference type="Pfam" id="PF04122">
    <property type="entry name" value="CW_binding_2"/>
    <property type="match status" value="3"/>
</dbReference>